<dbReference type="EMBL" id="CAJVQA010024827">
    <property type="protein sequence ID" value="CAG8783810.1"/>
    <property type="molecule type" value="Genomic_DNA"/>
</dbReference>
<comment type="caution">
    <text evidence="1">The sequence shown here is derived from an EMBL/GenBank/DDBJ whole genome shotgun (WGS) entry which is preliminary data.</text>
</comment>
<evidence type="ECO:0000313" key="2">
    <source>
        <dbReference type="Proteomes" id="UP000789759"/>
    </source>
</evidence>
<gene>
    <name evidence="1" type="ORF">CPELLU_LOCUS16548</name>
</gene>
<organism evidence="1 2">
    <name type="scientific">Cetraspora pellucida</name>
    <dbReference type="NCBI Taxonomy" id="1433469"/>
    <lineage>
        <taxon>Eukaryota</taxon>
        <taxon>Fungi</taxon>
        <taxon>Fungi incertae sedis</taxon>
        <taxon>Mucoromycota</taxon>
        <taxon>Glomeromycotina</taxon>
        <taxon>Glomeromycetes</taxon>
        <taxon>Diversisporales</taxon>
        <taxon>Gigasporaceae</taxon>
        <taxon>Cetraspora</taxon>
    </lineage>
</organism>
<proteinExistence type="predicted"/>
<reference evidence="1" key="1">
    <citation type="submission" date="2021-06" db="EMBL/GenBank/DDBJ databases">
        <authorList>
            <person name="Kallberg Y."/>
            <person name="Tangrot J."/>
            <person name="Rosling A."/>
        </authorList>
    </citation>
    <scope>NUCLEOTIDE SEQUENCE</scope>
    <source>
        <strain evidence="1">FL966</strain>
    </source>
</reference>
<dbReference type="Proteomes" id="UP000789759">
    <property type="component" value="Unassembled WGS sequence"/>
</dbReference>
<protein>
    <submittedName>
        <fullName evidence="1">4150_t:CDS:1</fullName>
    </submittedName>
</protein>
<feature type="non-terminal residue" evidence="1">
    <location>
        <position position="44"/>
    </location>
</feature>
<name>A0A9N9JKI7_9GLOM</name>
<evidence type="ECO:0000313" key="1">
    <source>
        <dbReference type="EMBL" id="CAG8783810.1"/>
    </source>
</evidence>
<sequence>MEHNNNNYEIDLSINKYESMLNNSNTDIKILKNKMIELKVILEK</sequence>
<dbReference type="AlphaFoldDB" id="A0A9N9JKI7"/>
<accession>A0A9N9JKI7</accession>
<keyword evidence="2" id="KW-1185">Reference proteome</keyword>